<evidence type="ECO:0000313" key="3">
    <source>
        <dbReference type="EMBL" id="MBC8333814.1"/>
    </source>
</evidence>
<dbReference type="InterPro" id="IPR036291">
    <property type="entry name" value="NAD(P)-bd_dom_sf"/>
</dbReference>
<dbReference type="EMBL" id="JACNJN010000026">
    <property type="protein sequence ID" value="MBC8333814.1"/>
    <property type="molecule type" value="Genomic_DNA"/>
</dbReference>
<dbReference type="Gene3D" id="3.90.25.10">
    <property type="entry name" value="UDP-galactose 4-epimerase, domain 1"/>
    <property type="match status" value="1"/>
</dbReference>
<proteinExistence type="inferred from homology"/>
<reference evidence="3 4" key="1">
    <citation type="submission" date="2020-08" db="EMBL/GenBank/DDBJ databases">
        <title>Bridging the membrane lipid divide: bacteria of the FCB group superphylum have the potential to synthesize archaeal ether lipids.</title>
        <authorList>
            <person name="Villanueva L."/>
            <person name="Von Meijenfeldt F.A.B."/>
            <person name="Westbye A.B."/>
            <person name="Yadav S."/>
            <person name="Hopmans E.C."/>
            <person name="Dutilh B.E."/>
            <person name="Sinninghe Damste J.S."/>
        </authorList>
    </citation>
    <scope>NUCLEOTIDE SEQUENCE [LARGE SCALE GENOMIC DNA]</scope>
    <source>
        <strain evidence="3">NIOZ-UU36</strain>
    </source>
</reference>
<evidence type="ECO:0000313" key="4">
    <source>
        <dbReference type="Proteomes" id="UP000614469"/>
    </source>
</evidence>
<protein>
    <submittedName>
        <fullName evidence="3">NAD-dependent epimerase/dehydratase family protein</fullName>
    </submittedName>
</protein>
<accession>A0A8J6NG55</accession>
<feature type="domain" description="NAD-dependent epimerase/dehydratase" evidence="2">
    <location>
        <begin position="5"/>
        <end position="240"/>
    </location>
</feature>
<dbReference type="SUPFAM" id="SSF51735">
    <property type="entry name" value="NAD(P)-binding Rossmann-fold domains"/>
    <property type="match status" value="1"/>
</dbReference>
<dbReference type="AlphaFoldDB" id="A0A8J6NG55"/>
<comment type="caution">
    <text evidence="3">The sequence shown here is derived from an EMBL/GenBank/DDBJ whole genome shotgun (WGS) entry which is preliminary data.</text>
</comment>
<evidence type="ECO:0000259" key="2">
    <source>
        <dbReference type="Pfam" id="PF01370"/>
    </source>
</evidence>
<evidence type="ECO:0000256" key="1">
    <source>
        <dbReference type="ARBA" id="ARBA00007637"/>
    </source>
</evidence>
<comment type="similarity">
    <text evidence="1">Belongs to the NAD(P)-dependent epimerase/dehydratase family.</text>
</comment>
<dbReference type="Gene3D" id="3.40.50.720">
    <property type="entry name" value="NAD(P)-binding Rossmann-like Domain"/>
    <property type="match status" value="1"/>
</dbReference>
<dbReference type="PANTHER" id="PTHR43000">
    <property type="entry name" value="DTDP-D-GLUCOSE 4,6-DEHYDRATASE-RELATED"/>
    <property type="match status" value="1"/>
</dbReference>
<dbReference type="InterPro" id="IPR001509">
    <property type="entry name" value="Epimerase_deHydtase"/>
</dbReference>
<sequence length="309" mass="33145">MTTSLVTGGAGFIGSHLVRALLERGDKVRVLDNFSTGKRENLDAVRADVEIIEGDLRDADAVAASLVNVDLVFHQAAFVSVPLSMETPGTCFDVNIRGTESLLEAARKAGVQRVVFASSAAVYGESEALPLDEETHLSPMSPYAASKRVNEIYAQLYTRSLGLGVTALRYFNVFGPRQAPDTAYAAAIPIFIRQMLDGKAVTIYGDGGQSRDLIFVGDVVRANLLAASSDAAAGGIFNICTGRETGILDLIESLFNIFPNAPRPIFDAPRAGDIYRSVGSPKRAKELFAFRAQTTLDDGMKETAAWMMA</sequence>
<dbReference type="Pfam" id="PF01370">
    <property type="entry name" value="Epimerase"/>
    <property type="match status" value="1"/>
</dbReference>
<gene>
    <name evidence="3" type="ORF">H8E29_00975</name>
</gene>
<dbReference type="Proteomes" id="UP000614469">
    <property type="component" value="Unassembled WGS sequence"/>
</dbReference>
<organism evidence="3 4">
    <name type="scientific">Candidatus Desulfolinea nitratireducens</name>
    <dbReference type="NCBI Taxonomy" id="2841698"/>
    <lineage>
        <taxon>Bacteria</taxon>
        <taxon>Bacillati</taxon>
        <taxon>Chloroflexota</taxon>
        <taxon>Anaerolineae</taxon>
        <taxon>Anaerolineales</taxon>
        <taxon>Anaerolineales incertae sedis</taxon>
        <taxon>Candidatus Desulfolinea</taxon>
    </lineage>
</organism>
<name>A0A8J6NG55_9CHLR</name>